<accession>A0A1H9DL45</accession>
<dbReference type="PROSITE" id="PS51257">
    <property type="entry name" value="PROKAR_LIPOPROTEIN"/>
    <property type="match status" value="1"/>
</dbReference>
<dbReference type="Proteomes" id="UP000199233">
    <property type="component" value="Unassembled WGS sequence"/>
</dbReference>
<gene>
    <name evidence="2" type="ORF">SAMN04488038_10482</name>
</gene>
<dbReference type="AlphaFoldDB" id="A0A1H9DL45"/>
<evidence type="ECO:0000313" key="2">
    <source>
        <dbReference type="EMBL" id="SEQ14222.1"/>
    </source>
</evidence>
<dbReference type="EMBL" id="FOFS01000004">
    <property type="protein sequence ID" value="SEQ14222.1"/>
    <property type="molecule type" value="Genomic_DNA"/>
</dbReference>
<feature type="chain" id="PRO_5011646111" description="Lipoprotein" evidence="1">
    <location>
        <begin position="24"/>
        <end position="341"/>
    </location>
</feature>
<name>A0A1H9DL45_9GAMM</name>
<evidence type="ECO:0000256" key="1">
    <source>
        <dbReference type="SAM" id="SignalP"/>
    </source>
</evidence>
<dbReference type="STRING" id="489703.SAMN04488038_10482"/>
<organism evidence="2 3">
    <name type="scientific">Solimonas aquatica</name>
    <dbReference type="NCBI Taxonomy" id="489703"/>
    <lineage>
        <taxon>Bacteria</taxon>
        <taxon>Pseudomonadati</taxon>
        <taxon>Pseudomonadota</taxon>
        <taxon>Gammaproteobacteria</taxon>
        <taxon>Nevskiales</taxon>
        <taxon>Nevskiaceae</taxon>
        <taxon>Solimonas</taxon>
    </lineage>
</organism>
<feature type="signal peptide" evidence="1">
    <location>
        <begin position="1"/>
        <end position="23"/>
    </location>
</feature>
<evidence type="ECO:0000313" key="3">
    <source>
        <dbReference type="Proteomes" id="UP000199233"/>
    </source>
</evidence>
<dbReference type="RefSeq" id="WP_143068858.1">
    <property type="nucleotide sequence ID" value="NZ_FOFS01000004.1"/>
</dbReference>
<keyword evidence="1" id="KW-0732">Signal</keyword>
<reference evidence="2 3" key="1">
    <citation type="submission" date="2016-10" db="EMBL/GenBank/DDBJ databases">
        <authorList>
            <person name="de Groot N.N."/>
        </authorList>
    </citation>
    <scope>NUCLEOTIDE SEQUENCE [LARGE SCALE GENOMIC DNA]</scope>
    <source>
        <strain evidence="2 3">DSM 25927</strain>
    </source>
</reference>
<sequence>MNTILKRTLIASGCLWLGAGLSACGGGGGGGAQTPAAVASKADVLRSLAVVLNAASDFDPQSEGLYPLGDGSAAGSIATPGDTSATSVDCEISGKQSEDASTANRIYSLFSNIVIESDTYHDLYTDCVASYLRSDSSSGELSINGALESGAGNYDPVKEENTDDYRYVLFGKSGDASKRLVAVYREQDEDNNVTATQSYTLEGLIENGSFEDRVESRLRNLAVLESDGSRAGQLSLVLGGDAALRLVRKNDGSLSISGPLSFSSSRNAECKGAALELATVSDLKSDGGTLVAGTLNISVDTTTASLSFQADGSAQLSVGGAAALSISKDELQAALNSASGC</sequence>
<protein>
    <recommendedName>
        <fullName evidence="4">Lipoprotein</fullName>
    </recommendedName>
</protein>
<keyword evidence="3" id="KW-1185">Reference proteome</keyword>
<evidence type="ECO:0008006" key="4">
    <source>
        <dbReference type="Google" id="ProtNLM"/>
    </source>
</evidence>
<proteinExistence type="predicted"/>